<evidence type="ECO:0000313" key="2">
    <source>
        <dbReference type="EMBL" id="OEE35288.1"/>
    </source>
</evidence>
<dbReference type="RefSeq" id="WP_017041642.1">
    <property type="nucleotide sequence ID" value="NZ_AJYQ02000078.1"/>
</dbReference>
<evidence type="ECO:0000313" key="3">
    <source>
        <dbReference type="Proteomes" id="UP000094741"/>
    </source>
</evidence>
<dbReference type="EMBL" id="AJYQ02000078">
    <property type="protein sequence ID" value="OEE35288.1"/>
    <property type="molecule type" value="Genomic_DNA"/>
</dbReference>
<organism evidence="2 3">
    <name type="scientific">Vibrio genomosp. F10 str. ZF-129</name>
    <dbReference type="NCBI Taxonomy" id="1187848"/>
    <lineage>
        <taxon>Bacteria</taxon>
        <taxon>Pseudomonadati</taxon>
        <taxon>Pseudomonadota</taxon>
        <taxon>Gammaproteobacteria</taxon>
        <taxon>Vibrionales</taxon>
        <taxon>Vibrionaceae</taxon>
        <taxon>Vibrio</taxon>
    </lineage>
</organism>
<accession>A0A1E5BGA2</accession>
<sequence>MACDKPSKECLKPAFDAVAGSDAVNALLNVITATWYVSILFLGLLIILAMMVGLSTGKPNALTYFTQFLRFAALVTFVGLIIGT</sequence>
<keyword evidence="1" id="KW-0472">Membrane</keyword>
<feature type="transmembrane region" description="Helical" evidence="1">
    <location>
        <begin position="61"/>
        <end position="82"/>
    </location>
</feature>
<proteinExistence type="predicted"/>
<feature type="transmembrane region" description="Helical" evidence="1">
    <location>
        <begin position="33"/>
        <end position="54"/>
    </location>
</feature>
<keyword evidence="1" id="KW-0812">Transmembrane</keyword>
<reference evidence="2 3" key="1">
    <citation type="journal article" date="2012" name="Science">
        <title>Ecological populations of bacteria act as socially cohesive units of antibiotic production and resistance.</title>
        <authorList>
            <person name="Cordero O.X."/>
            <person name="Wildschutte H."/>
            <person name="Kirkup B."/>
            <person name="Proehl S."/>
            <person name="Ngo L."/>
            <person name="Hussain F."/>
            <person name="Le Roux F."/>
            <person name="Mincer T."/>
            <person name="Polz M.F."/>
        </authorList>
    </citation>
    <scope>NUCLEOTIDE SEQUENCE [LARGE SCALE GENOMIC DNA]</scope>
    <source>
        <strain evidence="2 3">ZF-129</strain>
    </source>
</reference>
<gene>
    <name evidence="2" type="ORF">A1QO_00585</name>
</gene>
<dbReference type="STRING" id="1187848.A1QO_00585"/>
<name>A0A1E5BGA2_9VIBR</name>
<dbReference type="AlphaFoldDB" id="A0A1E5BGA2"/>
<keyword evidence="1" id="KW-1133">Transmembrane helix</keyword>
<dbReference type="Proteomes" id="UP000094741">
    <property type="component" value="Unassembled WGS sequence"/>
</dbReference>
<comment type="caution">
    <text evidence="2">The sequence shown here is derived from an EMBL/GenBank/DDBJ whole genome shotgun (WGS) entry which is preliminary data.</text>
</comment>
<protein>
    <submittedName>
        <fullName evidence="2">Uncharacterized protein</fullName>
    </submittedName>
</protein>
<evidence type="ECO:0000256" key="1">
    <source>
        <dbReference type="SAM" id="Phobius"/>
    </source>
</evidence>